<dbReference type="OrthoDB" id="118243at2759"/>
<comment type="caution">
    <text evidence="2">The sequence shown here is derived from an EMBL/GenBank/DDBJ whole genome shotgun (WGS) entry which is preliminary data.</text>
</comment>
<feature type="compositionally biased region" description="Low complexity" evidence="1">
    <location>
        <begin position="93"/>
        <end position="106"/>
    </location>
</feature>
<evidence type="ECO:0000256" key="1">
    <source>
        <dbReference type="SAM" id="MobiDB-lite"/>
    </source>
</evidence>
<accession>A0A8S2ZE81</accession>
<dbReference type="EMBL" id="CAJOBC010134752">
    <property type="protein sequence ID" value="CAF4624954.1"/>
    <property type="molecule type" value="Genomic_DNA"/>
</dbReference>
<evidence type="ECO:0000313" key="2">
    <source>
        <dbReference type="EMBL" id="CAF4624954.1"/>
    </source>
</evidence>
<sequence>MTKNVKNKRVDRIALLLQEYHIIQVIHVKGRHNCLPDYLSRNPTQVTDELMEIEYGLEVPEPHPHDRDRVSYGFTIADVVGVTTRSAAKKEQAQTTAAQSKMETEE</sequence>
<dbReference type="AlphaFoldDB" id="A0A8S2ZE81"/>
<reference evidence="2" key="1">
    <citation type="submission" date="2021-02" db="EMBL/GenBank/DDBJ databases">
        <authorList>
            <person name="Nowell W R."/>
        </authorList>
    </citation>
    <scope>NUCLEOTIDE SEQUENCE</scope>
</reference>
<gene>
    <name evidence="2" type="ORF">SRO942_LOCUS49664</name>
</gene>
<proteinExistence type="predicted"/>
<dbReference type="Proteomes" id="UP000681722">
    <property type="component" value="Unassembled WGS sequence"/>
</dbReference>
<organism evidence="2 3">
    <name type="scientific">Didymodactylos carnosus</name>
    <dbReference type="NCBI Taxonomy" id="1234261"/>
    <lineage>
        <taxon>Eukaryota</taxon>
        <taxon>Metazoa</taxon>
        <taxon>Spiralia</taxon>
        <taxon>Gnathifera</taxon>
        <taxon>Rotifera</taxon>
        <taxon>Eurotatoria</taxon>
        <taxon>Bdelloidea</taxon>
        <taxon>Philodinida</taxon>
        <taxon>Philodinidae</taxon>
        <taxon>Didymodactylos</taxon>
    </lineage>
</organism>
<name>A0A8S2ZE81_9BILA</name>
<feature type="region of interest" description="Disordered" evidence="1">
    <location>
        <begin position="87"/>
        <end position="106"/>
    </location>
</feature>
<evidence type="ECO:0000313" key="3">
    <source>
        <dbReference type="Proteomes" id="UP000681722"/>
    </source>
</evidence>
<protein>
    <submittedName>
        <fullName evidence="2">Uncharacterized protein</fullName>
    </submittedName>
</protein>